<evidence type="ECO:0000256" key="1">
    <source>
        <dbReference type="SAM" id="Phobius"/>
    </source>
</evidence>
<dbReference type="AlphaFoldDB" id="A0A385SUC6"/>
<evidence type="ECO:0000313" key="3">
    <source>
        <dbReference type="Proteomes" id="UP000266183"/>
    </source>
</evidence>
<keyword evidence="1" id="KW-0812">Transmembrane</keyword>
<evidence type="ECO:0000313" key="2">
    <source>
        <dbReference type="EMBL" id="AYB34472.1"/>
    </source>
</evidence>
<protein>
    <submittedName>
        <fullName evidence="2">Uncharacterized protein</fullName>
    </submittedName>
</protein>
<keyword evidence="3" id="KW-1185">Reference proteome</keyword>
<name>A0A385SUC6_9BACT</name>
<dbReference type="RefSeq" id="WP_119757731.1">
    <property type="nucleotide sequence ID" value="NZ_CP032382.1"/>
</dbReference>
<organism evidence="2 3">
    <name type="scientific">Chryseolinea soli</name>
    <dbReference type="NCBI Taxonomy" id="2321403"/>
    <lineage>
        <taxon>Bacteria</taxon>
        <taxon>Pseudomonadati</taxon>
        <taxon>Bacteroidota</taxon>
        <taxon>Cytophagia</taxon>
        <taxon>Cytophagales</taxon>
        <taxon>Fulvivirgaceae</taxon>
        <taxon>Chryseolinea</taxon>
    </lineage>
</organism>
<dbReference type="Proteomes" id="UP000266183">
    <property type="component" value="Chromosome"/>
</dbReference>
<proteinExistence type="predicted"/>
<reference evidence="3" key="1">
    <citation type="submission" date="2018-09" db="EMBL/GenBank/DDBJ databases">
        <title>Chryseolinea sp. KIS68-18 isolated from soil.</title>
        <authorList>
            <person name="Weon H.-Y."/>
            <person name="Kwon S.-W."/>
            <person name="Lee S.A."/>
        </authorList>
    </citation>
    <scope>NUCLEOTIDE SEQUENCE [LARGE SCALE GENOMIC DNA]</scope>
    <source>
        <strain evidence="3">KIS68-18</strain>
    </source>
</reference>
<keyword evidence="1" id="KW-0472">Membrane</keyword>
<dbReference type="KEGG" id="chk:D4L85_29560"/>
<gene>
    <name evidence="2" type="ORF">D4L85_29560</name>
</gene>
<sequence>MIAWFATLLVGILSLALSMKGVFQGRKPLAVLKFEEGSHEFEIKTPGDYSISIFGAGSVQGDTNLDIQLVLDDQWRLRVTENRMAPRFSLEGNVGIEYWRFSTTKAGRCVLTLANLEDVIAKDSMLWSKAQFQSPNDHRRLKLLVAQSVEPLHRTLSIVGFVVGGAFVIVGLFMVLVKLTC</sequence>
<keyword evidence="1" id="KW-1133">Transmembrane helix</keyword>
<feature type="transmembrane region" description="Helical" evidence="1">
    <location>
        <begin position="156"/>
        <end position="177"/>
    </location>
</feature>
<dbReference type="EMBL" id="CP032382">
    <property type="protein sequence ID" value="AYB34472.1"/>
    <property type="molecule type" value="Genomic_DNA"/>
</dbReference>
<accession>A0A385SUC6</accession>